<keyword evidence="3" id="KW-1185">Reference proteome</keyword>
<evidence type="ECO:0000313" key="2">
    <source>
        <dbReference type="EMBL" id="CAH0044321.1"/>
    </source>
</evidence>
<dbReference type="EMBL" id="CABFOC020000005">
    <property type="protein sequence ID" value="CAH0044321.1"/>
    <property type="molecule type" value="Genomic_DNA"/>
</dbReference>
<accession>A0A9N9YTE2</accession>
<dbReference type="InterPro" id="IPR036047">
    <property type="entry name" value="F-box-like_dom_sf"/>
</dbReference>
<dbReference type="CDD" id="cd09917">
    <property type="entry name" value="F-box_SF"/>
    <property type="match status" value="1"/>
</dbReference>
<dbReference type="SUPFAM" id="SSF81383">
    <property type="entry name" value="F-box domain"/>
    <property type="match status" value="1"/>
</dbReference>
<dbReference type="InterPro" id="IPR001810">
    <property type="entry name" value="F-box_dom"/>
</dbReference>
<dbReference type="OrthoDB" id="40579at2759"/>
<gene>
    <name evidence="2" type="ORF">CSOL1703_00010061</name>
</gene>
<dbReference type="PROSITE" id="PS50181">
    <property type="entry name" value="FBOX"/>
    <property type="match status" value="1"/>
</dbReference>
<evidence type="ECO:0000259" key="1">
    <source>
        <dbReference type="PROSITE" id="PS50181"/>
    </source>
</evidence>
<reference evidence="2" key="1">
    <citation type="submission" date="2021-10" db="EMBL/GenBank/DDBJ databases">
        <authorList>
            <person name="Piombo E."/>
        </authorList>
    </citation>
    <scope>NUCLEOTIDE SEQUENCE</scope>
</reference>
<feature type="domain" description="F-box" evidence="1">
    <location>
        <begin position="322"/>
        <end position="366"/>
    </location>
</feature>
<evidence type="ECO:0000313" key="3">
    <source>
        <dbReference type="Proteomes" id="UP000775872"/>
    </source>
</evidence>
<dbReference type="Proteomes" id="UP000775872">
    <property type="component" value="Unassembled WGS sequence"/>
</dbReference>
<protein>
    <recommendedName>
        <fullName evidence="1">F-box domain-containing protein</fullName>
    </recommendedName>
</protein>
<proteinExistence type="predicted"/>
<dbReference type="SMART" id="SM00256">
    <property type="entry name" value="FBOX"/>
    <property type="match status" value="1"/>
</dbReference>
<dbReference type="Pfam" id="PF00646">
    <property type="entry name" value="F-box"/>
    <property type="match status" value="1"/>
</dbReference>
<comment type="caution">
    <text evidence="2">The sequence shown here is derived from an EMBL/GenBank/DDBJ whole genome shotgun (WGS) entry which is preliminary data.</text>
</comment>
<name>A0A9N9YTE2_9HYPO</name>
<sequence length="544" mass="62020">MDRLPLTCCQICGVGFTIGRHRTREEALAGTGTGPCDDFSRHSWNNSTGCQQGGCSVIDRSFRNYASQRTICITWDSPDDSPGAAKPSHIEPIPTLGNDSIAMWTMEHLAGPDCPCEGAYNGNFISAEEMLGCCTCQCLIPKPKFTVPELDDADFESSSDFILTGLSDNMPIRSRVGLFFPERHGLGSCLAANFFTSPDYAHLTGMPFHPTCLEVYKRASLLRFGHVDMEALYHWYCLEADFETFTSFPRDEVVRRGTAWDHDPSIPQQWNHCRGDEVLVANPVFVPALPSIFDDAASRGASISSLDEGAIDITSHNSNQTSDVFAVLPYELRLMILSHLSPKDIATLRLASHTFRQLPQSFFRYLLRREYPWLWEIWSDLKYSFWASEKPASFTEDGLEWQEKRRNFEQNITVIGPGNSTPEPCSTSEGELPSPTPVYLLSREKTDWHGLYCDLTKNWGHLRGLQNRKRIWKDCQEILDRIQRFKEAGIISPDMNVTETRRQTAERSELALKINRAWHRYRMRRLPLQTFNWEEWATDSEDEE</sequence>
<dbReference type="AlphaFoldDB" id="A0A9N9YTE2"/>
<organism evidence="2 3">
    <name type="scientific">Clonostachys solani</name>
    <dbReference type="NCBI Taxonomy" id="160281"/>
    <lineage>
        <taxon>Eukaryota</taxon>
        <taxon>Fungi</taxon>
        <taxon>Dikarya</taxon>
        <taxon>Ascomycota</taxon>
        <taxon>Pezizomycotina</taxon>
        <taxon>Sordariomycetes</taxon>
        <taxon>Hypocreomycetidae</taxon>
        <taxon>Hypocreales</taxon>
        <taxon>Bionectriaceae</taxon>
        <taxon>Clonostachys</taxon>
    </lineage>
</organism>
<dbReference type="Gene3D" id="1.20.1280.50">
    <property type="match status" value="1"/>
</dbReference>